<accession>A0A9N8DRB2</accession>
<reference evidence="1" key="1">
    <citation type="submission" date="2020-06" db="EMBL/GenBank/DDBJ databases">
        <authorList>
            <consortium name="Plant Systems Biology data submission"/>
        </authorList>
    </citation>
    <scope>NUCLEOTIDE SEQUENCE</scope>
    <source>
        <strain evidence="1">D6</strain>
    </source>
</reference>
<dbReference type="AlphaFoldDB" id="A0A9N8DRB2"/>
<gene>
    <name evidence="1" type="ORF">SEMRO_315_G115200.1</name>
</gene>
<dbReference type="EMBL" id="CAICTM010000314">
    <property type="protein sequence ID" value="CAB9507648.1"/>
    <property type="molecule type" value="Genomic_DNA"/>
</dbReference>
<protein>
    <submittedName>
        <fullName evidence="1">Uncharacterized protein</fullName>
    </submittedName>
</protein>
<keyword evidence="2" id="KW-1185">Reference proteome</keyword>
<organism evidence="1 2">
    <name type="scientific">Seminavis robusta</name>
    <dbReference type="NCBI Taxonomy" id="568900"/>
    <lineage>
        <taxon>Eukaryota</taxon>
        <taxon>Sar</taxon>
        <taxon>Stramenopiles</taxon>
        <taxon>Ochrophyta</taxon>
        <taxon>Bacillariophyta</taxon>
        <taxon>Bacillariophyceae</taxon>
        <taxon>Bacillariophycidae</taxon>
        <taxon>Naviculales</taxon>
        <taxon>Naviculaceae</taxon>
        <taxon>Seminavis</taxon>
    </lineage>
</organism>
<sequence>MDTAFNTAEFCQGLFDETWGVVCSANCQVKHLAESLQDITTMSLDGEEMFCGPLANFNVHEPCNLWESSTTLLPQCALWCLMEDLEARVMVLDALLDGAYNPEEGITIEGMAQFCHRDAIESYDFGGYCDNAAASDELPQGAVCGVYWEASELNRTLTQTIDAAWAAQDFEESASLQGFSVFFSGGLAVTSMIFHLFHSRRE</sequence>
<evidence type="ECO:0000313" key="1">
    <source>
        <dbReference type="EMBL" id="CAB9507648.1"/>
    </source>
</evidence>
<dbReference type="Proteomes" id="UP001153069">
    <property type="component" value="Unassembled WGS sequence"/>
</dbReference>
<proteinExistence type="predicted"/>
<evidence type="ECO:0000313" key="2">
    <source>
        <dbReference type="Proteomes" id="UP001153069"/>
    </source>
</evidence>
<comment type="caution">
    <text evidence="1">The sequence shown here is derived from an EMBL/GenBank/DDBJ whole genome shotgun (WGS) entry which is preliminary data.</text>
</comment>
<name>A0A9N8DRB2_9STRA</name>